<evidence type="ECO:0000259" key="5">
    <source>
        <dbReference type="PROSITE" id="PS50977"/>
    </source>
</evidence>
<evidence type="ECO:0000313" key="7">
    <source>
        <dbReference type="Proteomes" id="UP000550260"/>
    </source>
</evidence>
<feature type="DNA-binding region" description="H-T-H motif" evidence="4">
    <location>
        <begin position="46"/>
        <end position="65"/>
    </location>
</feature>
<dbReference type="InterPro" id="IPR009057">
    <property type="entry name" value="Homeodomain-like_sf"/>
</dbReference>
<organism evidence="6 7">
    <name type="scientific">Amycolatopsis echigonensis</name>
    <dbReference type="NCBI Taxonomy" id="2576905"/>
    <lineage>
        <taxon>Bacteria</taxon>
        <taxon>Bacillati</taxon>
        <taxon>Actinomycetota</taxon>
        <taxon>Actinomycetes</taxon>
        <taxon>Pseudonocardiales</taxon>
        <taxon>Pseudonocardiaceae</taxon>
        <taxon>Amycolatopsis</taxon>
    </lineage>
</organism>
<sequence>MQKTGGPMLLGVDTARAGNRRGRRSREEILDTASRIMAERGYSATTMSVLSTETGLPKSAIYHHFQSKGGLLSAVMERGAYEFFRHLRESQANPPEDLPPAELLGWFLQRTGEVFVAKPDFLRLHLILLMSAEAVADVEVKEIIERVRVDGRRHMRRMISQSWASLGPEAAEKVGEALDYFGIAGFDGAFVAWQAEPDRSMRDQMALLTEAMVAIAERVLAG</sequence>
<proteinExistence type="predicted"/>
<dbReference type="PROSITE" id="PS50977">
    <property type="entry name" value="HTH_TETR_2"/>
    <property type="match status" value="1"/>
</dbReference>
<reference evidence="6 7" key="1">
    <citation type="submission" date="2020-08" db="EMBL/GenBank/DDBJ databases">
        <title>Amycolatopsis echigonensis JCM 21831.</title>
        <authorList>
            <person name="Tedsree N."/>
            <person name="Kuncharoen N."/>
            <person name="Likhitwitayawuid K."/>
            <person name="Tanasupawat S."/>
        </authorList>
    </citation>
    <scope>NUCLEOTIDE SEQUENCE [LARGE SCALE GENOMIC DNA]</scope>
    <source>
        <strain evidence="6 7">JCM 21831</strain>
    </source>
</reference>
<comment type="caution">
    <text evidence="6">The sequence shown here is derived from an EMBL/GenBank/DDBJ whole genome shotgun (WGS) entry which is preliminary data.</text>
</comment>
<keyword evidence="2 4" id="KW-0238">DNA-binding</keyword>
<dbReference type="InterPro" id="IPR001647">
    <property type="entry name" value="HTH_TetR"/>
</dbReference>
<evidence type="ECO:0000256" key="3">
    <source>
        <dbReference type="ARBA" id="ARBA00023163"/>
    </source>
</evidence>
<dbReference type="AlphaFoldDB" id="A0A8E1VWS9"/>
<dbReference type="EMBL" id="JACJHR010000013">
    <property type="protein sequence ID" value="MBB2499808.1"/>
    <property type="molecule type" value="Genomic_DNA"/>
</dbReference>
<evidence type="ECO:0000313" key="6">
    <source>
        <dbReference type="EMBL" id="MBB2499808.1"/>
    </source>
</evidence>
<keyword evidence="3" id="KW-0804">Transcription</keyword>
<protein>
    <submittedName>
        <fullName evidence="6">TetR/AcrR family transcriptional regulator</fullName>
    </submittedName>
</protein>
<accession>A0A8E1VWS9</accession>
<evidence type="ECO:0000256" key="4">
    <source>
        <dbReference type="PROSITE-ProRule" id="PRU00335"/>
    </source>
</evidence>
<dbReference type="GO" id="GO:0000976">
    <property type="term" value="F:transcription cis-regulatory region binding"/>
    <property type="evidence" value="ECO:0007669"/>
    <property type="project" value="TreeGrafter"/>
</dbReference>
<dbReference type="SUPFAM" id="SSF46689">
    <property type="entry name" value="Homeodomain-like"/>
    <property type="match status" value="1"/>
</dbReference>
<dbReference type="Proteomes" id="UP000550260">
    <property type="component" value="Unassembled WGS sequence"/>
</dbReference>
<dbReference type="GO" id="GO:0003700">
    <property type="term" value="F:DNA-binding transcription factor activity"/>
    <property type="evidence" value="ECO:0007669"/>
    <property type="project" value="TreeGrafter"/>
</dbReference>
<dbReference type="InterPro" id="IPR050109">
    <property type="entry name" value="HTH-type_TetR-like_transc_reg"/>
</dbReference>
<keyword evidence="1" id="KW-0805">Transcription regulation</keyword>
<dbReference type="PANTHER" id="PTHR30055">
    <property type="entry name" value="HTH-TYPE TRANSCRIPTIONAL REGULATOR RUTR"/>
    <property type="match status" value="1"/>
</dbReference>
<dbReference type="PANTHER" id="PTHR30055:SF234">
    <property type="entry name" value="HTH-TYPE TRANSCRIPTIONAL REGULATOR BETI"/>
    <property type="match status" value="1"/>
</dbReference>
<dbReference type="PRINTS" id="PR00455">
    <property type="entry name" value="HTHTETR"/>
</dbReference>
<evidence type="ECO:0000256" key="1">
    <source>
        <dbReference type="ARBA" id="ARBA00023015"/>
    </source>
</evidence>
<name>A0A8E1VWS9_9PSEU</name>
<gene>
    <name evidence="6" type="ORF">H5411_11815</name>
</gene>
<evidence type="ECO:0000256" key="2">
    <source>
        <dbReference type="ARBA" id="ARBA00023125"/>
    </source>
</evidence>
<dbReference type="Gene3D" id="1.10.357.10">
    <property type="entry name" value="Tetracycline Repressor, domain 2"/>
    <property type="match status" value="1"/>
</dbReference>
<dbReference type="Pfam" id="PF00440">
    <property type="entry name" value="TetR_N"/>
    <property type="match status" value="1"/>
</dbReference>
<feature type="domain" description="HTH tetR-type" evidence="5">
    <location>
        <begin position="23"/>
        <end position="83"/>
    </location>
</feature>